<evidence type="ECO:0000313" key="4">
    <source>
        <dbReference type="Proteomes" id="UP001303373"/>
    </source>
</evidence>
<keyword evidence="1" id="KW-0812">Transmembrane</keyword>
<gene>
    <name evidence="3" type="ORF">R9X50_00453000</name>
</gene>
<keyword evidence="1" id="KW-1133">Transmembrane helix</keyword>
<feature type="transmembrane region" description="Helical" evidence="1">
    <location>
        <begin position="150"/>
        <end position="172"/>
    </location>
</feature>
<keyword evidence="4" id="KW-1185">Reference proteome</keyword>
<dbReference type="Pfam" id="PF09990">
    <property type="entry name" value="DUF2231"/>
    <property type="match status" value="1"/>
</dbReference>
<name>A0AAQ3RCT9_9PEZI</name>
<evidence type="ECO:0000259" key="2">
    <source>
        <dbReference type="Pfam" id="PF09990"/>
    </source>
</evidence>
<feature type="domain" description="DUF2231" evidence="2">
    <location>
        <begin position="6"/>
        <end position="174"/>
    </location>
</feature>
<evidence type="ECO:0000313" key="3">
    <source>
        <dbReference type="EMBL" id="WPH01678.1"/>
    </source>
</evidence>
<protein>
    <recommendedName>
        <fullName evidence="2">DUF2231 domain-containing protein</fullName>
    </recommendedName>
</protein>
<feature type="transmembrane region" description="Helical" evidence="1">
    <location>
        <begin position="101"/>
        <end position="119"/>
    </location>
</feature>
<dbReference type="AlphaFoldDB" id="A0AAQ3RCT9"/>
<reference evidence="3 4" key="1">
    <citation type="submission" date="2023-11" db="EMBL/GenBank/DDBJ databases">
        <title>An acidophilic fungus is an integral part of prey digestion in a carnivorous sundew plant.</title>
        <authorList>
            <person name="Tsai I.J."/>
        </authorList>
    </citation>
    <scope>NUCLEOTIDE SEQUENCE [LARGE SCALE GENOMIC DNA]</scope>
    <source>
        <strain evidence="3">169a</strain>
    </source>
</reference>
<dbReference type="InterPro" id="IPR019251">
    <property type="entry name" value="DUF2231_TM"/>
</dbReference>
<dbReference type="EMBL" id="CP138585">
    <property type="protein sequence ID" value="WPH01678.1"/>
    <property type="molecule type" value="Genomic_DNA"/>
</dbReference>
<feature type="transmembrane region" description="Helical" evidence="1">
    <location>
        <begin position="12"/>
        <end position="33"/>
    </location>
</feature>
<accession>A0AAQ3RCT9</accession>
<sequence length="185" mass="19500">MAGPTKPIHPAAVHFPIAFLALAFGLDILTFASPRLPASITSQLLPQPDLHKISYYALTLGLATSVPAVLTGGVEAVKLISKQGMYEADGKTLRTKVKATFAHAITMDTVLAVATYIWMTRRALVTESFSGKMGLATAYSPADWMVGVEAGLMAVFLFSAGIGGTLVYNYGVGFQSLSAGSKKTQ</sequence>
<proteinExistence type="predicted"/>
<organism evidence="3 4">
    <name type="scientific">Acrodontium crateriforme</name>
    <dbReference type="NCBI Taxonomy" id="150365"/>
    <lineage>
        <taxon>Eukaryota</taxon>
        <taxon>Fungi</taxon>
        <taxon>Dikarya</taxon>
        <taxon>Ascomycota</taxon>
        <taxon>Pezizomycotina</taxon>
        <taxon>Dothideomycetes</taxon>
        <taxon>Dothideomycetidae</taxon>
        <taxon>Mycosphaerellales</taxon>
        <taxon>Teratosphaeriaceae</taxon>
        <taxon>Acrodontium</taxon>
    </lineage>
</organism>
<evidence type="ECO:0000256" key="1">
    <source>
        <dbReference type="SAM" id="Phobius"/>
    </source>
</evidence>
<dbReference type="Proteomes" id="UP001303373">
    <property type="component" value="Chromosome 6"/>
</dbReference>
<feature type="transmembrane region" description="Helical" evidence="1">
    <location>
        <begin position="53"/>
        <end position="80"/>
    </location>
</feature>
<keyword evidence="1" id="KW-0472">Membrane</keyword>